<evidence type="ECO:0008006" key="4">
    <source>
        <dbReference type="Google" id="ProtNLM"/>
    </source>
</evidence>
<dbReference type="AlphaFoldDB" id="A0A7X5HWL7"/>
<organism evidence="2 3">
    <name type="scientific">Anaerotalea alkaliphila</name>
    <dbReference type="NCBI Taxonomy" id="2662126"/>
    <lineage>
        <taxon>Bacteria</taxon>
        <taxon>Bacillati</taxon>
        <taxon>Bacillota</taxon>
        <taxon>Clostridia</taxon>
        <taxon>Eubacteriales</taxon>
        <taxon>Anaerotalea</taxon>
    </lineage>
</organism>
<feature type="transmembrane region" description="Helical" evidence="1">
    <location>
        <begin position="12"/>
        <end position="28"/>
    </location>
</feature>
<gene>
    <name evidence="2" type="ORF">GXN74_09665</name>
</gene>
<evidence type="ECO:0000313" key="2">
    <source>
        <dbReference type="EMBL" id="NDL68005.1"/>
    </source>
</evidence>
<keyword evidence="1" id="KW-0812">Transmembrane</keyword>
<accession>A0A7X5HWL7</accession>
<dbReference type="Proteomes" id="UP000461585">
    <property type="component" value="Unassembled WGS sequence"/>
</dbReference>
<dbReference type="RefSeq" id="WP_162370730.1">
    <property type="nucleotide sequence ID" value="NZ_JAAEEH010000025.1"/>
</dbReference>
<keyword evidence="1" id="KW-1133">Transmembrane helix</keyword>
<protein>
    <recommendedName>
        <fullName evidence="4">Holin</fullName>
    </recommendedName>
</protein>
<reference evidence="2 3" key="1">
    <citation type="submission" date="2020-01" db="EMBL/GenBank/DDBJ databases">
        <title>Anaeroalcalibacter tamaniensis gen. nov., sp. nov., moderately halophilic strictly anaerobic fermenter bacterium from mud volcano of Taman peninsula.</title>
        <authorList>
            <person name="Frolova A."/>
            <person name="Merkel A.Y."/>
            <person name="Slobodkin A.I."/>
        </authorList>
    </citation>
    <scope>NUCLEOTIDE SEQUENCE [LARGE SCALE GENOMIC DNA]</scope>
    <source>
        <strain evidence="2 3">F-3ap</strain>
    </source>
</reference>
<evidence type="ECO:0000256" key="1">
    <source>
        <dbReference type="SAM" id="Phobius"/>
    </source>
</evidence>
<dbReference type="EMBL" id="JAAEEH010000025">
    <property type="protein sequence ID" value="NDL68005.1"/>
    <property type="molecule type" value="Genomic_DNA"/>
</dbReference>
<keyword evidence="3" id="KW-1185">Reference proteome</keyword>
<feature type="transmembrane region" description="Helical" evidence="1">
    <location>
        <begin position="34"/>
        <end position="53"/>
    </location>
</feature>
<sequence length="70" mass="7404">MIDWKQKLTSRKFWAAATGFVTAILVILKVDQLTIEQVVGLVAAIGTLVAYIVGEGLVDAARVGGSDDTV</sequence>
<comment type="caution">
    <text evidence="2">The sequence shown here is derived from an EMBL/GenBank/DDBJ whole genome shotgun (WGS) entry which is preliminary data.</text>
</comment>
<keyword evidence="1" id="KW-0472">Membrane</keyword>
<proteinExistence type="predicted"/>
<evidence type="ECO:0000313" key="3">
    <source>
        <dbReference type="Proteomes" id="UP000461585"/>
    </source>
</evidence>
<name>A0A7X5HWL7_9FIRM</name>